<gene>
    <name evidence="2" type="ORF">GCM10009775_01510</name>
</gene>
<reference evidence="3" key="1">
    <citation type="journal article" date="2019" name="Int. J. Syst. Evol. Microbiol.">
        <title>The Global Catalogue of Microorganisms (GCM) 10K type strain sequencing project: providing services to taxonomists for standard genome sequencing and annotation.</title>
        <authorList>
            <consortium name="The Broad Institute Genomics Platform"/>
            <consortium name="The Broad Institute Genome Sequencing Center for Infectious Disease"/>
            <person name="Wu L."/>
            <person name="Ma J."/>
        </authorList>
    </citation>
    <scope>NUCLEOTIDE SEQUENCE [LARGE SCALE GENOMIC DNA]</scope>
    <source>
        <strain evidence="3">JCM 14900</strain>
    </source>
</reference>
<sequence>MNELLARLATLKELAAEVAASSIHRHEMRVLDEHEVVAVLASAAHVQRLLDAVVIEAVGEVVERTDEPVTEGRMTHRFGCRNVSELVQRATLVSPVTAARFEKAAKAVRRGVSFTGGELLEARLPALRDALGDGVVGLDGALAIAAPLMAMGARASRDAVLIADAELAAGARGEGVDAAPPACADLLRVQSQVWAAALDPDGAEPRERAAIHKRAFQLGAATDHGVPVRGMLMPEVAAQFQRICDATLSPRVEGVQFLDSESLDAEVPVDPRTQGQKQHDVLAMALGVAASSELLPTIGGAAPTLVVTVREEDLASGKGSAHVEGTTEPVAIASAQHVACSGAVQRIVFDNAGRIVALGTEERVFNRRQRRAIAARDGGCVIPGCGVPAGWCEVHHVTEHARGGPTHTDNGVLLCWHHHRFLDSSGWMLRMNRGVPEVRAPLWHDSSLRWRPVTTSKTRLLNAVLKT</sequence>
<comment type="caution">
    <text evidence="2">The sequence shown here is derived from an EMBL/GenBank/DDBJ whole genome shotgun (WGS) entry which is preliminary data.</text>
</comment>
<proteinExistence type="predicted"/>
<keyword evidence="2" id="KW-0540">Nuclease</keyword>
<dbReference type="GO" id="GO:0004519">
    <property type="term" value="F:endonuclease activity"/>
    <property type="evidence" value="ECO:0007669"/>
    <property type="project" value="UniProtKB-KW"/>
</dbReference>
<dbReference type="Pfam" id="PF02720">
    <property type="entry name" value="DUF222"/>
    <property type="match status" value="1"/>
</dbReference>
<keyword evidence="3" id="KW-1185">Reference proteome</keyword>
<keyword evidence="2" id="KW-0378">Hydrolase</keyword>
<name>A0ABP5AFJ3_9MICO</name>
<organism evidence="2 3">
    <name type="scientific">Microbacterium aoyamense</name>
    <dbReference type="NCBI Taxonomy" id="344166"/>
    <lineage>
        <taxon>Bacteria</taxon>
        <taxon>Bacillati</taxon>
        <taxon>Actinomycetota</taxon>
        <taxon>Actinomycetes</taxon>
        <taxon>Micrococcales</taxon>
        <taxon>Microbacteriaceae</taxon>
        <taxon>Microbacterium</taxon>
    </lineage>
</organism>
<accession>A0ABP5AFJ3</accession>
<evidence type="ECO:0000259" key="1">
    <source>
        <dbReference type="SMART" id="SM00507"/>
    </source>
</evidence>
<dbReference type="CDD" id="cd00085">
    <property type="entry name" value="HNHc"/>
    <property type="match status" value="1"/>
</dbReference>
<feature type="domain" description="HNH nuclease" evidence="1">
    <location>
        <begin position="368"/>
        <end position="420"/>
    </location>
</feature>
<dbReference type="Pfam" id="PF13391">
    <property type="entry name" value="HNH_2"/>
    <property type="match status" value="1"/>
</dbReference>
<dbReference type="InterPro" id="IPR003615">
    <property type="entry name" value="HNH_nuc"/>
</dbReference>
<evidence type="ECO:0000313" key="2">
    <source>
        <dbReference type="EMBL" id="GAA1912633.1"/>
    </source>
</evidence>
<dbReference type="Proteomes" id="UP001501343">
    <property type="component" value="Unassembled WGS sequence"/>
</dbReference>
<dbReference type="SMART" id="SM00507">
    <property type="entry name" value="HNHc"/>
    <property type="match status" value="1"/>
</dbReference>
<dbReference type="EMBL" id="BAAAOF010000001">
    <property type="protein sequence ID" value="GAA1912633.1"/>
    <property type="molecule type" value="Genomic_DNA"/>
</dbReference>
<protein>
    <submittedName>
        <fullName evidence="2">HNH endonuclease signature motif containing protein</fullName>
    </submittedName>
</protein>
<dbReference type="RefSeq" id="WP_248149650.1">
    <property type="nucleotide sequence ID" value="NZ_BAAAOF010000001.1"/>
</dbReference>
<evidence type="ECO:0000313" key="3">
    <source>
        <dbReference type="Proteomes" id="UP001501343"/>
    </source>
</evidence>
<keyword evidence="2" id="KW-0255">Endonuclease</keyword>
<dbReference type="InterPro" id="IPR003870">
    <property type="entry name" value="DUF222"/>
</dbReference>
<dbReference type="Gene3D" id="1.10.30.50">
    <property type="match status" value="1"/>
</dbReference>